<accession>A0A7M5VA72</accession>
<feature type="transmembrane region" description="Helical" evidence="5">
    <location>
        <begin position="201"/>
        <end position="223"/>
    </location>
</feature>
<feature type="transmembrane region" description="Helical" evidence="5">
    <location>
        <begin position="293"/>
        <end position="310"/>
    </location>
</feature>
<dbReference type="GO" id="GO:0016020">
    <property type="term" value="C:membrane"/>
    <property type="evidence" value="ECO:0007669"/>
    <property type="project" value="UniProtKB-SubCell"/>
</dbReference>
<dbReference type="PANTHER" id="PTHR11662:SF279">
    <property type="entry name" value="VOLTAGE-GATED PURINE NUCLEOTIDE UNIPORTER SLC17A9"/>
    <property type="match status" value="1"/>
</dbReference>
<feature type="transmembrane region" description="Helical" evidence="5">
    <location>
        <begin position="79"/>
        <end position="100"/>
    </location>
</feature>
<dbReference type="OrthoDB" id="2985014at2759"/>
<feature type="transmembrane region" description="Helical" evidence="5">
    <location>
        <begin position="258"/>
        <end position="281"/>
    </location>
</feature>
<dbReference type="InterPro" id="IPR011701">
    <property type="entry name" value="MFS"/>
</dbReference>
<comment type="subcellular location">
    <subcellularLocation>
        <location evidence="1">Membrane</location>
        <topology evidence="1">Multi-pass membrane protein</topology>
    </subcellularLocation>
</comment>
<dbReference type="Pfam" id="PF07690">
    <property type="entry name" value="MFS_1"/>
    <property type="match status" value="1"/>
</dbReference>
<dbReference type="FunFam" id="1.20.1250.20:FF:000059">
    <property type="entry name" value="Solute carrier family 17 member 9"/>
    <property type="match status" value="1"/>
</dbReference>
<feature type="transmembrane region" description="Helical" evidence="5">
    <location>
        <begin position="172"/>
        <end position="195"/>
    </location>
</feature>
<name>A0A7M5VA72_9CNID</name>
<feature type="transmembrane region" description="Helical" evidence="5">
    <location>
        <begin position="137"/>
        <end position="160"/>
    </location>
</feature>
<feature type="transmembrane region" description="Helical" evidence="5">
    <location>
        <begin position="387"/>
        <end position="411"/>
    </location>
</feature>
<evidence type="ECO:0000256" key="5">
    <source>
        <dbReference type="SAM" id="Phobius"/>
    </source>
</evidence>
<sequence length="445" mass="49707">MATLKICAQNEYKSSSDEELILKNKKKDSDMFWNERKRWHWTIILFVGSILVYCVRTSMSVCVPAIAKEMGWSKQISGMALSAFFFGYLSTNILGGYFADRHGGERMIMYSSTIWATLTVVLPYFSTAQTFLNSGTFAILATRFFTGCAQGFFYPSLSSLVSKHVKDSDKGFVTGVVFSGCSIGTIATGFFGSIIMEHTSWRFVFVLIGGFSMLWIYAFRFYYHVDKNSKPKTTVDFSSHKVNTESFPWRRLLRRASVWAFLVAFFAYGYTFYVLLSWAPAYFHDAFPESKGWIFNVIPWLASFAVQNIAGYYSNTLMSSGASTTYVRKLYAAMLFLGTGLFSLLLNTVESFQQALFVMALTVGVNAFSTSSISLNAQDLSPKHAGALFGFGNSLSALGGSIGVYLTGWILEHSGRWSYVFLINSAISFFAFIVFQLFGSAEAVV</sequence>
<evidence type="ECO:0000313" key="7">
    <source>
        <dbReference type="EnsemblMetazoa" id="CLYHEMP012584.1"/>
    </source>
</evidence>
<evidence type="ECO:0000313" key="8">
    <source>
        <dbReference type="Proteomes" id="UP000594262"/>
    </source>
</evidence>
<keyword evidence="2 5" id="KW-0812">Transmembrane</keyword>
<dbReference type="EnsemblMetazoa" id="CLYHEMT012584.1">
    <property type="protein sequence ID" value="CLYHEMP012584.1"/>
    <property type="gene ID" value="CLYHEMG012584"/>
</dbReference>
<dbReference type="Proteomes" id="UP000594262">
    <property type="component" value="Unplaced"/>
</dbReference>
<dbReference type="InterPro" id="IPR050382">
    <property type="entry name" value="MFS_Na/Anion_cotransporter"/>
</dbReference>
<dbReference type="Gene3D" id="1.20.1250.20">
    <property type="entry name" value="MFS general substrate transporter like domains"/>
    <property type="match status" value="2"/>
</dbReference>
<keyword evidence="8" id="KW-1185">Reference proteome</keyword>
<dbReference type="GO" id="GO:0022857">
    <property type="term" value="F:transmembrane transporter activity"/>
    <property type="evidence" value="ECO:0007669"/>
    <property type="project" value="InterPro"/>
</dbReference>
<keyword evidence="4 5" id="KW-0472">Membrane</keyword>
<proteinExistence type="predicted"/>
<dbReference type="GeneID" id="136806977"/>
<evidence type="ECO:0000256" key="3">
    <source>
        <dbReference type="ARBA" id="ARBA00022989"/>
    </source>
</evidence>
<dbReference type="AlphaFoldDB" id="A0A7M5VA72"/>
<reference evidence="7" key="1">
    <citation type="submission" date="2021-01" db="UniProtKB">
        <authorList>
            <consortium name="EnsemblMetazoa"/>
        </authorList>
    </citation>
    <scope>IDENTIFICATION</scope>
</reference>
<evidence type="ECO:0000256" key="4">
    <source>
        <dbReference type="ARBA" id="ARBA00023136"/>
    </source>
</evidence>
<dbReference type="PANTHER" id="PTHR11662">
    <property type="entry name" value="SOLUTE CARRIER FAMILY 17"/>
    <property type="match status" value="1"/>
</dbReference>
<feature type="transmembrane region" description="Helical" evidence="5">
    <location>
        <begin position="107"/>
        <end position="125"/>
    </location>
</feature>
<dbReference type="GO" id="GO:0015867">
    <property type="term" value="P:ATP transport"/>
    <property type="evidence" value="ECO:0007669"/>
    <property type="project" value="TreeGrafter"/>
</dbReference>
<evidence type="ECO:0000256" key="1">
    <source>
        <dbReference type="ARBA" id="ARBA00004141"/>
    </source>
</evidence>
<dbReference type="InterPro" id="IPR020846">
    <property type="entry name" value="MFS_dom"/>
</dbReference>
<evidence type="ECO:0000259" key="6">
    <source>
        <dbReference type="PROSITE" id="PS50850"/>
    </source>
</evidence>
<protein>
    <recommendedName>
        <fullName evidence="6">Major facilitator superfamily (MFS) profile domain-containing protein</fullName>
    </recommendedName>
</protein>
<feature type="domain" description="Major facilitator superfamily (MFS) profile" evidence="6">
    <location>
        <begin position="41"/>
        <end position="443"/>
    </location>
</feature>
<dbReference type="PROSITE" id="PS50850">
    <property type="entry name" value="MFS"/>
    <property type="match status" value="1"/>
</dbReference>
<feature type="transmembrane region" description="Helical" evidence="5">
    <location>
        <begin position="330"/>
        <end position="349"/>
    </location>
</feature>
<dbReference type="RefSeq" id="XP_066919655.1">
    <property type="nucleotide sequence ID" value="XM_067063554.1"/>
</dbReference>
<evidence type="ECO:0000256" key="2">
    <source>
        <dbReference type="ARBA" id="ARBA00022692"/>
    </source>
</evidence>
<organism evidence="7 8">
    <name type="scientific">Clytia hemisphaerica</name>
    <dbReference type="NCBI Taxonomy" id="252671"/>
    <lineage>
        <taxon>Eukaryota</taxon>
        <taxon>Metazoa</taxon>
        <taxon>Cnidaria</taxon>
        <taxon>Hydrozoa</taxon>
        <taxon>Hydroidolina</taxon>
        <taxon>Leptothecata</taxon>
        <taxon>Obeliida</taxon>
        <taxon>Clytiidae</taxon>
        <taxon>Clytia</taxon>
    </lineage>
</organism>
<feature type="transmembrane region" description="Helical" evidence="5">
    <location>
        <begin position="417"/>
        <end position="438"/>
    </location>
</feature>
<dbReference type="InterPro" id="IPR036259">
    <property type="entry name" value="MFS_trans_sf"/>
</dbReference>
<feature type="transmembrane region" description="Helical" evidence="5">
    <location>
        <begin position="41"/>
        <end position="67"/>
    </location>
</feature>
<dbReference type="SUPFAM" id="SSF103473">
    <property type="entry name" value="MFS general substrate transporter"/>
    <property type="match status" value="1"/>
</dbReference>
<keyword evidence="3 5" id="KW-1133">Transmembrane helix</keyword>